<feature type="compositionally biased region" description="Basic and acidic residues" evidence="4">
    <location>
        <begin position="119"/>
        <end position="128"/>
    </location>
</feature>
<dbReference type="CDD" id="cd16495">
    <property type="entry name" value="RING_CH-C4HC3_MARCH"/>
    <property type="match status" value="1"/>
</dbReference>
<evidence type="ECO:0000256" key="5">
    <source>
        <dbReference type="SAM" id="Phobius"/>
    </source>
</evidence>
<feature type="transmembrane region" description="Helical" evidence="5">
    <location>
        <begin position="213"/>
        <end position="233"/>
    </location>
</feature>
<keyword evidence="5" id="KW-1133">Transmembrane helix</keyword>
<dbReference type="SMART" id="SM00744">
    <property type="entry name" value="RINGv"/>
    <property type="match status" value="1"/>
</dbReference>
<dbReference type="PANTHER" id="PTHR46347:SF1">
    <property type="entry name" value="RING_FYVE_PHD ZINC FINGER SUPERFAMILY PROTEIN"/>
    <property type="match status" value="1"/>
</dbReference>
<reference evidence="7 8" key="1">
    <citation type="journal article" date="2024" name="Science">
        <title>Giant polyketide synthase enzymes in the biosynthesis of giant marine polyether toxins.</title>
        <authorList>
            <person name="Fallon T.R."/>
            <person name="Shende V.V."/>
            <person name="Wierzbicki I.H."/>
            <person name="Pendleton A.L."/>
            <person name="Watervoot N.F."/>
            <person name="Auber R.P."/>
            <person name="Gonzalez D.J."/>
            <person name="Wisecaver J.H."/>
            <person name="Moore B.S."/>
        </authorList>
    </citation>
    <scope>NUCLEOTIDE SEQUENCE [LARGE SCALE GENOMIC DNA]</scope>
    <source>
        <strain evidence="7 8">12B1</strain>
    </source>
</reference>
<dbReference type="Proteomes" id="UP001515480">
    <property type="component" value="Unassembled WGS sequence"/>
</dbReference>
<proteinExistence type="predicted"/>
<dbReference type="InterPro" id="IPR013083">
    <property type="entry name" value="Znf_RING/FYVE/PHD"/>
</dbReference>
<keyword evidence="2" id="KW-0863">Zinc-finger</keyword>
<evidence type="ECO:0000256" key="3">
    <source>
        <dbReference type="ARBA" id="ARBA00022833"/>
    </source>
</evidence>
<dbReference type="SUPFAM" id="SSF57850">
    <property type="entry name" value="RING/U-box"/>
    <property type="match status" value="1"/>
</dbReference>
<evidence type="ECO:0000256" key="4">
    <source>
        <dbReference type="SAM" id="MobiDB-lite"/>
    </source>
</evidence>
<evidence type="ECO:0000259" key="6">
    <source>
        <dbReference type="PROSITE" id="PS51292"/>
    </source>
</evidence>
<name>A0AB34JHY8_PRYPA</name>
<evidence type="ECO:0000313" key="7">
    <source>
        <dbReference type="EMBL" id="KAL1521496.1"/>
    </source>
</evidence>
<feature type="transmembrane region" description="Helical" evidence="5">
    <location>
        <begin position="299"/>
        <end position="316"/>
    </location>
</feature>
<evidence type="ECO:0000313" key="8">
    <source>
        <dbReference type="Proteomes" id="UP001515480"/>
    </source>
</evidence>
<comment type="caution">
    <text evidence="7">The sequence shown here is derived from an EMBL/GenBank/DDBJ whole genome shotgun (WGS) entry which is preliminary data.</text>
</comment>
<organism evidence="7 8">
    <name type="scientific">Prymnesium parvum</name>
    <name type="common">Toxic golden alga</name>
    <dbReference type="NCBI Taxonomy" id="97485"/>
    <lineage>
        <taxon>Eukaryota</taxon>
        <taxon>Haptista</taxon>
        <taxon>Haptophyta</taxon>
        <taxon>Prymnesiophyceae</taxon>
        <taxon>Prymnesiales</taxon>
        <taxon>Prymnesiaceae</taxon>
        <taxon>Prymnesium</taxon>
    </lineage>
</organism>
<feature type="domain" description="RING-CH-type" evidence="6">
    <location>
        <begin position="130"/>
        <end position="197"/>
    </location>
</feature>
<keyword evidence="5" id="KW-0472">Membrane</keyword>
<accession>A0AB34JHY8</accession>
<keyword evidence="5" id="KW-0812">Transmembrane</keyword>
<dbReference type="PANTHER" id="PTHR46347">
    <property type="entry name" value="RING/FYVE/PHD ZINC FINGER SUPERFAMILY PROTEIN"/>
    <property type="match status" value="1"/>
</dbReference>
<keyword evidence="1" id="KW-0479">Metal-binding</keyword>
<dbReference type="GO" id="GO:0008270">
    <property type="term" value="F:zinc ion binding"/>
    <property type="evidence" value="ECO:0007669"/>
    <property type="project" value="UniProtKB-KW"/>
</dbReference>
<evidence type="ECO:0000256" key="1">
    <source>
        <dbReference type="ARBA" id="ARBA00022723"/>
    </source>
</evidence>
<dbReference type="PROSITE" id="PS51292">
    <property type="entry name" value="ZF_RING_CH"/>
    <property type="match status" value="1"/>
</dbReference>
<protein>
    <recommendedName>
        <fullName evidence="6">RING-CH-type domain-containing protein</fullName>
    </recommendedName>
</protein>
<feature type="compositionally biased region" description="Low complexity" evidence="4">
    <location>
        <begin position="89"/>
        <end position="101"/>
    </location>
</feature>
<sequence length="358" mass="38379">MAGVAVVDASAPGTKMYVDADSDTTLGELRALCCSLPLPSAQTALSTQGRRLVLCHAGALLPQDDDDVTLHALGLLDVPVVVILTQPAAPAAPHEPPAAAAAEKEAEERAEAEETVGEAEERRPAREDSPAASAEAVCRICFGAPFENGAGRLISPCRCTGSMRYVHIACLNEWRSSSANPRSLYACDQCGYAYNMQRTVYAAWLEDKRLHRAAAVLILALGSLACALVLGPLGASEHLYRMLGCSPRDLRYTNRLGRMLSSIWCWQLDWLLLGLVGPGLVGLAVALQEAYHTNRHMRHEYAWVVGLVALFAQTGARVSLRLLMAGGLCYSVKVALASVEAKAKIELTKWGTMILNAT</sequence>
<feature type="region of interest" description="Disordered" evidence="4">
    <location>
        <begin position="89"/>
        <end position="128"/>
    </location>
</feature>
<dbReference type="Pfam" id="PF12906">
    <property type="entry name" value="RINGv"/>
    <property type="match status" value="1"/>
</dbReference>
<dbReference type="EMBL" id="JBGBPQ010000007">
    <property type="protein sequence ID" value="KAL1521496.1"/>
    <property type="molecule type" value="Genomic_DNA"/>
</dbReference>
<keyword evidence="3" id="KW-0862">Zinc</keyword>
<dbReference type="Gene3D" id="3.30.40.10">
    <property type="entry name" value="Zinc/RING finger domain, C3HC4 (zinc finger)"/>
    <property type="match status" value="1"/>
</dbReference>
<keyword evidence="8" id="KW-1185">Reference proteome</keyword>
<feature type="transmembrane region" description="Helical" evidence="5">
    <location>
        <begin position="270"/>
        <end position="287"/>
    </location>
</feature>
<evidence type="ECO:0000256" key="2">
    <source>
        <dbReference type="ARBA" id="ARBA00022771"/>
    </source>
</evidence>
<dbReference type="InterPro" id="IPR011016">
    <property type="entry name" value="Znf_RING-CH"/>
</dbReference>
<gene>
    <name evidence="7" type="ORF">AB1Y20_021158</name>
</gene>
<dbReference type="AlphaFoldDB" id="A0AB34JHY8"/>